<comment type="similarity">
    <text evidence="1">Belongs to the glycosyl hydrolase 3 family.</text>
</comment>
<dbReference type="GO" id="GO:0008422">
    <property type="term" value="F:beta-glucosidase activity"/>
    <property type="evidence" value="ECO:0007669"/>
    <property type="project" value="UniProtKB-ARBA"/>
</dbReference>
<keyword evidence="3" id="KW-0378">Hydrolase</keyword>
<dbReference type="Gene3D" id="3.40.50.1700">
    <property type="entry name" value="Glycoside hydrolase family 3 C-terminal domain"/>
    <property type="match status" value="1"/>
</dbReference>
<organism evidence="5 6">
    <name type="scientific">Paenibacillus foliorum</name>
    <dbReference type="NCBI Taxonomy" id="2654974"/>
    <lineage>
        <taxon>Bacteria</taxon>
        <taxon>Bacillati</taxon>
        <taxon>Bacillota</taxon>
        <taxon>Bacilli</taxon>
        <taxon>Bacillales</taxon>
        <taxon>Paenibacillaceae</taxon>
        <taxon>Paenibacillus</taxon>
    </lineage>
</organism>
<dbReference type="InterPro" id="IPR013783">
    <property type="entry name" value="Ig-like_fold"/>
</dbReference>
<dbReference type="InterPro" id="IPR036881">
    <property type="entry name" value="Glyco_hydro_3_C_sf"/>
</dbReference>
<protein>
    <submittedName>
        <fullName evidence="5">Carbohydrate-binding protein</fullName>
    </submittedName>
</protein>
<dbReference type="PROSITE" id="PS51175">
    <property type="entry name" value="CBM6"/>
    <property type="match status" value="1"/>
</dbReference>
<dbReference type="InterPro" id="IPR005084">
    <property type="entry name" value="CBM6"/>
</dbReference>
<feature type="domain" description="CBM6" evidence="4">
    <location>
        <begin position="394"/>
        <end position="537"/>
    </location>
</feature>
<dbReference type="InterPro" id="IPR008979">
    <property type="entry name" value="Galactose-bd-like_sf"/>
</dbReference>
<sequence>MVMQILPVLQSITRKVLVAIQTSTAMKIMATPDISVPALWLASSFNTDIFQYSFLTNGFYFKVEDDGKLIAGTDVAAFNQNPDCDDVDFTEVVLQQPGSNSQTLKIENDYNIVIVGAAPRIVTGESIDRPNLNLGTQQAELVHNVAQQFPGKTIVVIKSESPLAVDDIQNDPNVSAILYYGYSGQYENKALAEALFGGYAPAGRLTSDWLKDISSLPKLSPEVQATVDPRYTVDMTNADPLEAKLTYRYSDATPTYAFGYGLTYTTFAYSDLRVRPTVNANGTFDVNLKVINTGNNTSDEVVQLYVHSRDSAYGSYVPKKQLAAFKRVGSITPGETRDVTLTVDPHDFAVWDVNKQKYMVESGRYDLFVGRSSDNILLTSEITVNGETIGSLDLKSKAKNLWDHTYVNNGVIGSEVSKARTALYQGEYYAVTSTKDGDYVGIPNVNMNGAKGLKLRVASTSPTSSIEVRADSPTGTKLGTITFHSTAPVEYDIGGGKTAKELGYTDATGAITQVSGDHNLYLVFRGNDIRVDSIKLLASDEAGK</sequence>
<evidence type="ECO:0000256" key="1">
    <source>
        <dbReference type="ARBA" id="ARBA00005336"/>
    </source>
</evidence>
<dbReference type="CDD" id="cd04084">
    <property type="entry name" value="CBM6_xylanase-like"/>
    <property type="match status" value="1"/>
</dbReference>
<gene>
    <name evidence="5" type="ORF">GC093_08000</name>
</gene>
<dbReference type="Gene3D" id="2.60.40.10">
    <property type="entry name" value="Immunoglobulins"/>
    <property type="match status" value="1"/>
</dbReference>
<evidence type="ECO:0000313" key="5">
    <source>
        <dbReference type="EMBL" id="NOU93166.1"/>
    </source>
</evidence>
<name>A0A972GZ04_9BACL</name>
<keyword evidence="2" id="KW-0732">Signal</keyword>
<proteinExistence type="inferred from homology"/>
<dbReference type="SUPFAM" id="SSF52279">
    <property type="entry name" value="Beta-D-glucan exohydrolase, C-terminal domain"/>
    <property type="match status" value="1"/>
</dbReference>
<dbReference type="Pfam" id="PF14310">
    <property type="entry name" value="Fn3-like"/>
    <property type="match status" value="1"/>
</dbReference>
<dbReference type="InterPro" id="IPR050288">
    <property type="entry name" value="Cellulose_deg_GH3"/>
</dbReference>
<dbReference type="PANTHER" id="PTHR42715">
    <property type="entry name" value="BETA-GLUCOSIDASE"/>
    <property type="match status" value="1"/>
</dbReference>
<dbReference type="Gene3D" id="2.60.120.260">
    <property type="entry name" value="Galactose-binding domain-like"/>
    <property type="match status" value="1"/>
</dbReference>
<keyword evidence="6" id="KW-1185">Reference proteome</keyword>
<dbReference type="FunFam" id="2.60.40.10:FF:000495">
    <property type="entry name" value="Periplasmic beta-glucosidase"/>
    <property type="match status" value="1"/>
</dbReference>
<dbReference type="InterPro" id="IPR026891">
    <property type="entry name" value="Fn3-like"/>
</dbReference>
<dbReference type="Pfam" id="PF03422">
    <property type="entry name" value="CBM_6"/>
    <property type="match status" value="1"/>
</dbReference>
<evidence type="ECO:0000313" key="6">
    <source>
        <dbReference type="Proteomes" id="UP000641588"/>
    </source>
</evidence>
<reference evidence="5" key="1">
    <citation type="submission" date="2019-10" db="EMBL/GenBank/DDBJ databases">
        <title>Description of Paenibacillus glebae sp. nov.</title>
        <authorList>
            <person name="Carlier A."/>
            <person name="Qi S."/>
        </authorList>
    </citation>
    <scope>NUCLEOTIDE SEQUENCE</scope>
    <source>
        <strain evidence="5">LMG 31456</strain>
    </source>
</reference>
<dbReference type="AlphaFoldDB" id="A0A972GZ04"/>
<dbReference type="EMBL" id="WHOD01000043">
    <property type="protein sequence ID" value="NOU93166.1"/>
    <property type="molecule type" value="Genomic_DNA"/>
</dbReference>
<dbReference type="PANTHER" id="PTHR42715:SF10">
    <property type="entry name" value="BETA-GLUCOSIDASE"/>
    <property type="match status" value="1"/>
</dbReference>
<dbReference type="GO" id="GO:0030246">
    <property type="term" value="F:carbohydrate binding"/>
    <property type="evidence" value="ECO:0007669"/>
    <property type="project" value="InterPro"/>
</dbReference>
<comment type="caution">
    <text evidence="5">The sequence shown here is derived from an EMBL/GenBank/DDBJ whole genome shotgun (WGS) entry which is preliminary data.</text>
</comment>
<dbReference type="GO" id="GO:0005975">
    <property type="term" value="P:carbohydrate metabolic process"/>
    <property type="evidence" value="ECO:0007669"/>
    <property type="project" value="InterPro"/>
</dbReference>
<accession>A0A972GZ04</accession>
<evidence type="ECO:0000259" key="4">
    <source>
        <dbReference type="PROSITE" id="PS51175"/>
    </source>
</evidence>
<dbReference type="Proteomes" id="UP000641588">
    <property type="component" value="Unassembled WGS sequence"/>
</dbReference>
<dbReference type="InterPro" id="IPR006584">
    <property type="entry name" value="Cellulose-bd_IV"/>
</dbReference>
<dbReference type="InterPro" id="IPR002772">
    <property type="entry name" value="Glyco_hydro_3_C"/>
</dbReference>
<dbReference type="SMART" id="SM00606">
    <property type="entry name" value="CBD_IV"/>
    <property type="match status" value="1"/>
</dbReference>
<dbReference type="SUPFAM" id="SSF49785">
    <property type="entry name" value="Galactose-binding domain-like"/>
    <property type="match status" value="1"/>
</dbReference>
<dbReference type="Pfam" id="PF01915">
    <property type="entry name" value="Glyco_hydro_3_C"/>
    <property type="match status" value="1"/>
</dbReference>
<dbReference type="SMART" id="SM01217">
    <property type="entry name" value="Fn3_like"/>
    <property type="match status" value="1"/>
</dbReference>
<evidence type="ECO:0000256" key="2">
    <source>
        <dbReference type="ARBA" id="ARBA00022729"/>
    </source>
</evidence>
<evidence type="ECO:0000256" key="3">
    <source>
        <dbReference type="ARBA" id="ARBA00022801"/>
    </source>
</evidence>